<dbReference type="SMART" id="SM01101">
    <property type="entry name" value="CRISPR_assoc"/>
    <property type="match status" value="1"/>
</dbReference>
<dbReference type="AlphaFoldDB" id="A0A3P4AVP0"/>
<dbReference type="Gene3D" id="3.30.70.1200">
    <property type="entry name" value="Crispr-associated protein, domain 1"/>
    <property type="match status" value="1"/>
</dbReference>
<evidence type="ECO:0000313" key="2">
    <source>
        <dbReference type="Proteomes" id="UP000279841"/>
    </source>
</evidence>
<dbReference type="Gene3D" id="3.30.70.1210">
    <property type="entry name" value="Crispr-associated protein, domain 2"/>
    <property type="match status" value="1"/>
</dbReference>
<dbReference type="InterPro" id="IPR010179">
    <property type="entry name" value="CRISPR-assoc_prot_Cse3"/>
</dbReference>
<dbReference type="Pfam" id="PF08798">
    <property type="entry name" value="CRISPR_assoc"/>
    <property type="match status" value="1"/>
</dbReference>
<dbReference type="RefSeq" id="WP_124105609.1">
    <property type="nucleotide sequence ID" value="NZ_LR027520.1"/>
</dbReference>
<reference evidence="1 2" key="1">
    <citation type="submission" date="2018-10" db="EMBL/GenBank/DDBJ databases">
        <authorList>
            <person name="Peiro R."/>
            <person name="Begona"/>
            <person name="Cbmso G."/>
            <person name="Lopez M."/>
            <person name="Gonzalez S."/>
            <person name="Sacristan E."/>
            <person name="Castillo E."/>
        </authorList>
    </citation>
    <scope>NUCLEOTIDE SEQUENCE [LARGE SCALE GENOMIC DNA]</scope>
    <source>
        <strain evidence="1">TTHNAR1</strain>
        <plasmid evidence="2">4</plasmid>
    </source>
</reference>
<geneLocation type="plasmid" evidence="1 2">
    <name>4</name>
</geneLocation>
<accession>A0A3P4AVP0</accession>
<proteinExistence type="predicted"/>
<name>A0A3P4AVP0_THETH</name>
<evidence type="ECO:0000313" key="1">
    <source>
        <dbReference type="EMBL" id="VCU54679.1"/>
    </source>
</evidence>
<keyword evidence="1" id="KW-0614">Plasmid</keyword>
<dbReference type="SUPFAM" id="SSF117987">
    <property type="entry name" value="CRISPR-associated protein"/>
    <property type="match status" value="2"/>
</dbReference>
<dbReference type="EMBL" id="LR027520">
    <property type="protein sequence ID" value="VCU54679.1"/>
    <property type="molecule type" value="Genomic_DNA"/>
</dbReference>
<protein>
    <submittedName>
        <fullName evidence="1">CRISPR-associated endoribonuclease Cse3</fullName>
    </submittedName>
</protein>
<sequence length="211" mass="23713">MWLSKLVLNPASRAARRDLANPYEMHRTLSRAVSEALKEGRERLLWRLEPTRGLEPPVVLVQTLTEPDWSVLDEGYAQVFPPKPFHPALKPGQRLRFRLRANPAKRLAATGKRVALKTPAEKVAWLERRLEEGGFRLLEGERGPWVQILQDTFLEVRRKKDGEEAGKLLQVQAVLFEGRLEVVDPERALATLKRGVGPGKALGLGLLSVAP</sequence>
<gene>
    <name evidence="1" type="primary">cse3</name>
    <name evidence="1" type="ORF">TTHNP4_00087</name>
</gene>
<organism evidence="1 2">
    <name type="scientific">Thermus thermophilus</name>
    <dbReference type="NCBI Taxonomy" id="274"/>
    <lineage>
        <taxon>Bacteria</taxon>
        <taxon>Thermotogati</taxon>
        <taxon>Deinococcota</taxon>
        <taxon>Deinococci</taxon>
        <taxon>Thermales</taxon>
        <taxon>Thermaceae</taxon>
        <taxon>Thermus</taxon>
    </lineage>
</organism>
<dbReference type="Proteomes" id="UP000279841">
    <property type="component" value="Plasmid 4"/>
</dbReference>
<dbReference type="NCBIfam" id="TIGR01907">
    <property type="entry name" value="casE_Cse3"/>
    <property type="match status" value="1"/>
</dbReference>